<feature type="region of interest" description="Disordered" evidence="1">
    <location>
        <begin position="1"/>
        <end position="42"/>
    </location>
</feature>
<protein>
    <submittedName>
        <fullName evidence="2">Uncharacterized protein</fullName>
    </submittedName>
</protein>
<name>A0A6J5PAL7_9CAUD</name>
<accession>A0A6J5PAL7</accession>
<proteinExistence type="predicted"/>
<evidence type="ECO:0000313" key="2">
    <source>
        <dbReference type="EMBL" id="CAB4166125.1"/>
    </source>
</evidence>
<evidence type="ECO:0000256" key="1">
    <source>
        <dbReference type="SAM" id="MobiDB-lite"/>
    </source>
</evidence>
<gene>
    <name evidence="2" type="ORF">UFOVP853_16</name>
</gene>
<reference evidence="2" key="1">
    <citation type="submission" date="2020-04" db="EMBL/GenBank/DDBJ databases">
        <authorList>
            <person name="Chiriac C."/>
            <person name="Salcher M."/>
            <person name="Ghai R."/>
            <person name="Kavagutti S V."/>
        </authorList>
    </citation>
    <scope>NUCLEOTIDE SEQUENCE</scope>
</reference>
<dbReference type="EMBL" id="LR796791">
    <property type="protein sequence ID" value="CAB4166125.1"/>
    <property type="molecule type" value="Genomic_DNA"/>
</dbReference>
<organism evidence="2">
    <name type="scientific">uncultured Caudovirales phage</name>
    <dbReference type="NCBI Taxonomy" id="2100421"/>
    <lineage>
        <taxon>Viruses</taxon>
        <taxon>Duplodnaviria</taxon>
        <taxon>Heunggongvirae</taxon>
        <taxon>Uroviricota</taxon>
        <taxon>Caudoviricetes</taxon>
        <taxon>Peduoviridae</taxon>
        <taxon>Maltschvirus</taxon>
        <taxon>Maltschvirus maltsch</taxon>
    </lineage>
</organism>
<sequence>MSETADPWAVFRAQPAPSDPWAAFRAPAAEPPPPPVQGGIDPITKRPVQTMGNPRAGFVSIQDPTSEQSVAPVAAQVAAGMAGNEDQRKRIFAAQMFPNMPYEQATKRMFSFNGRLAAFDDKGRAQYLDPETPSGFSAGHMSTWRGLSPGNLVDYVASGVGSIPATAGAIVGGMAAVPTSLLAGPALSAAGAATGDALRQYAARILDPQQSGKSVYNPLPDDYGQTAREAGMAALGQFGGALVNRGLGASNPLALRNTDVRRLQAPGAIDDARQAIQNAQAQGVDLSLGQATGNPGLIGVEDVALRTPAIPGAQDVASQFMERQRGQVVQAGQDMLAGVSPATNKTAGALQFADAADEAANVARRQANQAARPYYEVAENAGPVRQGDLAARPTIRRAMRDAAVNQMDEFGAPAAAVPGFREWNGVKTALDDMITNQRQAGNFNRARVIGNLRDELVSRLDNVYPTYGAARAVATPGQRLSATLNETAVGRTAAAGADEKASAIVAPIFRNSNPEYVAAARDAFIASGNQDAWNAGLRAHVQDVIDRTSRSMENGINPAFLRKELIGNADIRENLRAAMTPQQFQGFQNFMDVVTAVARTPAMNSMTAPREMTARVLMDQAEPAAAKITRMLGNLASPQIVNTIKRGADRMADAMTERSASRIAGMLFDPDGIRFLEAMAAVPIRQQQGVNVGAQMAARALLSGRDAMPLYGGPNTPLLASPLPR</sequence>